<keyword evidence="2" id="KW-0614">Plasmid</keyword>
<accession>A4X0P7</accession>
<sequence length="112" mass="13020">MFLVNWIMDIDMQRRAQIGLNKGEAHHALKRAISFHRRGEIRDRTHEGQHYRIAGLNLLAAIIIYWNTKQLGEAVQQRLSDGLPVPSHLLPHVSPLGWEHINLTGEYRWPRS</sequence>
<dbReference type="AlphaFoldDB" id="A4X0P7"/>
<gene>
    <name evidence="2" type="ordered locus">Rsph17025_4366</name>
</gene>
<dbReference type="GO" id="GO:0006313">
    <property type="term" value="P:DNA transposition"/>
    <property type="evidence" value="ECO:0007669"/>
    <property type="project" value="InterPro"/>
</dbReference>
<evidence type="ECO:0000313" key="2">
    <source>
        <dbReference type="EMBL" id="ABP73211.1"/>
    </source>
</evidence>
<dbReference type="HOGENOM" id="CLU_009098_3_1_5"/>
<dbReference type="KEGG" id="rsq:Rsph17025_4366"/>
<evidence type="ECO:0000259" key="1">
    <source>
        <dbReference type="Pfam" id="PF01526"/>
    </source>
</evidence>
<protein>
    <submittedName>
        <fullName evidence="2">Transposase and inactivated derivatives TnpA family-like protein</fullName>
    </submittedName>
</protein>
<dbReference type="InterPro" id="IPR002513">
    <property type="entry name" value="Tn3_Tnp_DDE_dom"/>
</dbReference>
<dbReference type="GO" id="GO:0004803">
    <property type="term" value="F:transposase activity"/>
    <property type="evidence" value="ECO:0007669"/>
    <property type="project" value="InterPro"/>
</dbReference>
<organism evidence="2">
    <name type="scientific">Cereibacter sphaeroides (strain ATCC 17025 / ATH 2.4.3)</name>
    <name type="common">Rhodobacter sphaeroides</name>
    <dbReference type="NCBI Taxonomy" id="349102"/>
    <lineage>
        <taxon>Bacteria</taxon>
        <taxon>Pseudomonadati</taxon>
        <taxon>Pseudomonadota</taxon>
        <taxon>Alphaproteobacteria</taxon>
        <taxon>Rhodobacterales</taxon>
        <taxon>Paracoccaceae</taxon>
        <taxon>Cereibacter</taxon>
    </lineage>
</organism>
<dbReference type="Pfam" id="PF01526">
    <property type="entry name" value="DDE_Tnp_Tn3"/>
    <property type="match status" value="1"/>
</dbReference>
<geneLocation type="plasmid" evidence="2">
    <name>pRSPA04</name>
</geneLocation>
<proteinExistence type="predicted"/>
<name>A4X0P7_CERS5</name>
<dbReference type="EMBL" id="CP000665">
    <property type="protein sequence ID" value="ABP73211.1"/>
    <property type="molecule type" value="Genomic_DNA"/>
</dbReference>
<feature type="domain" description="Tn3 transposase DDE" evidence="1">
    <location>
        <begin position="1"/>
        <end position="107"/>
    </location>
</feature>
<reference evidence="2" key="1">
    <citation type="submission" date="2007-04" db="EMBL/GenBank/DDBJ databases">
        <title>Complete sequence of plasmid pRSPA04 of Rhodobacter sphaeroides ATCC 17025.</title>
        <authorList>
            <consortium name="US DOE Joint Genome Institute"/>
            <person name="Copeland A."/>
            <person name="Lucas S."/>
            <person name="Lapidus A."/>
            <person name="Barry K."/>
            <person name="Detter J.C."/>
            <person name="Glavina del Rio T."/>
            <person name="Hammon N."/>
            <person name="Israni S."/>
            <person name="Dalin E."/>
            <person name="Tice H."/>
            <person name="Pitluck S."/>
            <person name="Chertkov O."/>
            <person name="Brettin T."/>
            <person name="Bruce D."/>
            <person name="Han C."/>
            <person name="Schmutz J."/>
            <person name="Larimer F."/>
            <person name="Land M."/>
            <person name="Hauser L."/>
            <person name="Kyrpides N."/>
            <person name="Kim E."/>
            <person name="Richardson P."/>
            <person name="Mackenzie C."/>
            <person name="Choudhary M."/>
            <person name="Donohue T.J."/>
            <person name="Kaplan S."/>
        </authorList>
    </citation>
    <scope>NUCLEOTIDE SEQUENCE [LARGE SCALE GENOMIC DNA]</scope>
    <source>
        <strain evidence="2">ATCC 17025</strain>
        <plasmid evidence="2">pRSPA04</plasmid>
    </source>
</reference>